<sequence length="253" mass="29304">MYWKILLYNLIIASLMIMDIYCDYIHVMDGFKPVDLNDPVSKKALEEILKQLEPQMNEKIDSTKLYRVRKIKNAHSKENKAYKVLLSYDETECNKTDIDRIDSCKFTGNHKLCVADIRKTGDWKLSEFLSLLMIMAIHCDIPDPMEGFKPVDLNDTTAKNALEKALKNVEQQMNENINSTHLYRVKDIEHAHSKQNIAYKVVFLFGETKCKKTDIDHIDSCEFITGQNKDCGADIRQMSHDSWGLAEFICLQK</sequence>
<dbReference type="Proteomes" id="UP000887458">
    <property type="component" value="Unassembled WGS sequence"/>
</dbReference>
<protein>
    <submittedName>
        <fullName evidence="5">Uncharacterized protein</fullName>
    </submittedName>
</protein>
<evidence type="ECO:0000256" key="2">
    <source>
        <dbReference type="ARBA" id="ARBA00022690"/>
    </source>
</evidence>
<reference evidence="5 6" key="1">
    <citation type="journal article" date="2018" name="J. Allergy Clin. Immunol.">
        <title>High-quality assembly of Dermatophagoides pteronyssinus genome and transcriptome reveals a wide range of novel allergens.</title>
        <authorList>
            <person name="Liu X.Y."/>
            <person name="Yang K.Y."/>
            <person name="Wang M.Q."/>
            <person name="Kwok J.S."/>
            <person name="Zeng X."/>
            <person name="Yang Z."/>
            <person name="Xiao X.J."/>
            <person name="Lau C.P."/>
            <person name="Li Y."/>
            <person name="Huang Z.M."/>
            <person name="Ba J.G."/>
            <person name="Yim A.K."/>
            <person name="Ouyang C.Y."/>
            <person name="Ngai S.M."/>
            <person name="Chan T.F."/>
            <person name="Leung E.L."/>
            <person name="Liu L."/>
            <person name="Liu Z.G."/>
            <person name="Tsui S.K."/>
        </authorList>
    </citation>
    <scope>NUCLEOTIDE SEQUENCE [LARGE SCALE GENOMIC DNA]</scope>
    <source>
        <strain evidence="5">Derp</strain>
    </source>
</reference>
<keyword evidence="4" id="KW-1133">Transmembrane helix</keyword>
<comment type="caution">
    <text evidence="5">The sequence shown here is derived from an EMBL/GenBank/DDBJ whole genome shotgun (WGS) entry which is preliminary data.</text>
</comment>
<keyword evidence="4" id="KW-0472">Membrane</keyword>
<evidence type="ECO:0000256" key="4">
    <source>
        <dbReference type="SAM" id="Phobius"/>
    </source>
</evidence>
<dbReference type="EMBL" id="NJHN03000008">
    <property type="protein sequence ID" value="KAH9426591.1"/>
    <property type="molecule type" value="Genomic_DNA"/>
</dbReference>
<dbReference type="Gene3D" id="3.10.450.10">
    <property type="match status" value="2"/>
</dbReference>
<evidence type="ECO:0000313" key="6">
    <source>
        <dbReference type="Proteomes" id="UP000887458"/>
    </source>
</evidence>
<keyword evidence="3" id="KW-0789">Thiol protease inhibitor</keyword>
<keyword evidence="2" id="KW-0646">Protease inhibitor</keyword>
<dbReference type="PANTHER" id="PTHR46186:SF2">
    <property type="entry name" value="CYSTATIN"/>
    <property type="match status" value="1"/>
</dbReference>
<evidence type="ECO:0000256" key="3">
    <source>
        <dbReference type="ARBA" id="ARBA00022704"/>
    </source>
</evidence>
<feature type="transmembrane region" description="Helical" evidence="4">
    <location>
        <begin position="6"/>
        <end position="22"/>
    </location>
</feature>
<keyword evidence="6" id="KW-1185">Reference proteome</keyword>
<reference evidence="5 6" key="2">
    <citation type="journal article" date="2022" name="Mol. Biol. Evol.">
        <title>Comparative Genomics Reveals Insights into the Divergent Evolution of Astigmatic Mites and Household Pest Adaptations.</title>
        <authorList>
            <person name="Xiong Q."/>
            <person name="Wan A.T."/>
            <person name="Liu X."/>
            <person name="Fung C.S."/>
            <person name="Xiao X."/>
            <person name="Malainual N."/>
            <person name="Hou J."/>
            <person name="Wang L."/>
            <person name="Wang M."/>
            <person name="Yang K.Y."/>
            <person name="Cui Y."/>
            <person name="Leung E.L."/>
            <person name="Nong W."/>
            <person name="Shin S.K."/>
            <person name="Au S.W."/>
            <person name="Jeong K.Y."/>
            <person name="Chew F.T."/>
            <person name="Hui J.H."/>
            <person name="Leung T.F."/>
            <person name="Tungtrongchitr A."/>
            <person name="Zhong N."/>
            <person name="Liu Z."/>
            <person name="Tsui S.K."/>
        </authorList>
    </citation>
    <scope>NUCLEOTIDE SEQUENCE [LARGE SCALE GENOMIC DNA]</scope>
    <source>
        <strain evidence="5">Derp</strain>
    </source>
</reference>
<dbReference type="SUPFAM" id="SSF54403">
    <property type="entry name" value="Cystatin/monellin"/>
    <property type="match status" value="2"/>
</dbReference>
<dbReference type="InterPro" id="IPR046350">
    <property type="entry name" value="Cystatin_sf"/>
</dbReference>
<dbReference type="Pfam" id="PF00666">
    <property type="entry name" value="Cathelicidins"/>
    <property type="match status" value="1"/>
</dbReference>
<evidence type="ECO:0000313" key="5">
    <source>
        <dbReference type="EMBL" id="KAH9426591.1"/>
    </source>
</evidence>
<dbReference type="PANTHER" id="PTHR46186">
    <property type="entry name" value="CYSTATIN"/>
    <property type="match status" value="1"/>
</dbReference>
<dbReference type="InterPro" id="IPR000010">
    <property type="entry name" value="Cystatin_dom"/>
</dbReference>
<proteinExistence type="inferred from homology"/>
<organism evidence="5 6">
    <name type="scientific">Dermatophagoides pteronyssinus</name>
    <name type="common">European house dust mite</name>
    <dbReference type="NCBI Taxonomy" id="6956"/>
    <lineage>
        <taxon>Eukaryota</taxon>
        <taxon>Metazoa</taxon>
        <taxon>Ecdysozoa</taxon>
        <taxon>Arthropoda</taxon>
        <taxon>Chelicerata</taxon>
        <taxon>Arachnida</taxon>
        <taxon>Acari</taxon>
        <taxon>Acariformes</taxon>
        <taxon>Sarcoptiformes</taxon>
        <taxon>Astigmata</taxon>
        <taxon>Psoroptidia</taxon>
        <taxon>Analgoidea</taxon>
        <taxon>Pyroglyphidae</taxon>
        <taxon>Dermatophagoidinae</taxon>
        <taxon>Dermatophagoides</taxon>
    </lineage>
</organism>
<keyword evidence="4" id="KW-0812">Transmembrane</keyword>
<gene>
    <name evidence="5" type="ORF">DERP_002690</name>
</gene>
<dbReference type="CDD" id="cd00042">
    <property type="entry name" value="CY"/>
    <property type="match status" value="1"/>
</dbReference>
<name>A0ABQ8JVD7_DERPT</name>
<accession>A0ABQ8JVD7</accession>
<evidence type="ECO:0000256" key="1">
    <source>
        <dbReference type="ARBA" id="ARBA00009403"/>
    </source>
</evidence>
<comment type="similarity">
    <text evidence="1">Belongs to the cystatin family.</text>
</comment>